<organism evidence="2 3">
    <name type="scientific">Pandoraea apista</name>
    <dbReference type="NCBI Taxonomy" id="93218"/>
    <lineage>
        <taxon>Bacteria</taxon>
        <taxon>Pseudomonadati</taxon>
        <taxon>Pseudomonadota</taxon>
        <taxon>Betaproteobacteria</taxon>
        <taxon>Burkholderiales</taxon>
        <taxon>Burkholderiaceae</taxon>
        <taxon>Pandoraea</taxon>
    </lineage>
</organism>
<sequence length="91" mass="9876">MRTVESVILEKIAPITQKTVAEDIGVNNTNLSRYLSDKGHRLSFPEVCALLDRIGITGDALAAAVGSDRVVVIAREEYDSLRFFARKGIGG</sequence>
<dbReference type="Proteomes" id="UP000364291">
    <property type="component" value="Unassembled WGS sequence"/>
</dbReference>
<feature type="domain" description="HTH cro/C1-type" evidence="1">
    <location>
        <begin position="15"/>
        <end position="61"/>
    </location>
</feature>
<dbReference type="InterPro" id="IPR007933">
    <property type="entry name" value="Transcrpt_activ_CII"/>
</dbReference>
<dbReference type="PROSITE" id="PS50943">
    <property type="entry name" value="HTH_CROC1"/>
    <property type="match status" value="1"/>
</dbReference>
<dbReference type="OrthoDB" id="8969772at2"/>
<dbReference type="AlphaFoldDB" id="A0A5E5P278"/>
<dbReference type="InterPro" id="IPR010982">
    <property type="entry name" value="Lambda_DNA-bd_dom_sf"/>
</dbReference>
<reference evidence="2 3" key="1">
    <citation type="submission" date="2019-08" db="EMBL/GenBank/DDBJ databases">
        <authorList>
            <person name="Peeters C."/>
        </authorList>
    </citation>
    <scope>NUCLEOTIDE SEQUENCE [LARGE SCALE GENOMIC DNA]</scope>
    <source>
        <strain evidence="2 3">LMG 18089</strain>
    </source>
</reference>
<dbReference type="InterPro" id="IPR001387">
    <property type="entry name" value="Cro/C1-type_HTH"/>
</dbReference>
<dbReference type="Gene3D" id="1.10.260.40">
    <property type="entry name" value="lambda repressor-like DNA-binding domains"/>
    <property type="match status" value="1"/>
</dbReference>
<name>A0A5E5P278_9BURK</name>
<protein>
    <recommendedName>
        <fullName evidence="1">HTH cro/C1-type domain-containing protein</fullName>
    </recommendedName>
</protein>
<dbReference type="SUPFAM" id="SSF47413">
    <property type="entry name" value="lambda repressor-like DNA-binding domains"/>
    <property type="match status" value="1"/>
</dbReference>
<dbReference type="Pfam" id="PF05269">
    <property type="entry name" value="Phage_CII"/>
    <property type="match status" value="1"/>
</dbReference>
<gene>
    <name evidence="2" type="ORF">PAP18089_01636</name>
</gene>
<dbReference type="GO" id="GO:0006355">
    <property type="term" value="P:regulation of DNA-templated transcription"/>
    <property type="evidence" value="ECO:0007669"/>
    <property type="project" value="InterPro"/>
</dbReference>
<dbReference type="RefSeq" id="WP_094068773.1">
    <property type="nucleotide sequence ID" value="NZ_CABPSX010000002.1"/>
</dbReference>
<evidence type="ECO:0000313" key="2">
    <source>
        <dbReference type="EMBL" id="VVG70672.1"/>
    </source>
</evidence>
<accession>A0A5E5P278</accession>
<evidence type="ECO:0000313" key="3">
    <source>
        <dbReference type="Proteomes" id="UP000364291"/>
    </source>
</evidence>
<dbReference type="GO" id="GO:0003677">
    <property type="term" value="F:DNA binding"/>
    <property type="evidence" value="ECO:0007669"/>
    <property type="project" value="InterPro"/>
</dbReference>
<dbReference type="CDD" id="cd00093">
    <property type="entry name" value="HTH_XRE"/>
    <property type="match status" value="1"/>
</dbReference>
<dbReference type="EMBL" id="CABPSX010000002">
    <property type="protein sequence ID" value="VVG70672.1"/>
    <property type="molecule type" value="Genomic_DNA"/>
</dbReference>
<evidence type="ECO:0000259" key="1">
    <source>
        <dbReference type="PROSITE" id="PS50943"/>
    </source>
</evidence>
<proteinExistence type="predicted"/>